<reference evidence="1 2" key="1">
    <citation type="submission" date="2018-08" db="EMBL/GenBank/DDBJ databases">
        <title>Isolation, diversity and antifungal activity of Actinobacteria from wheat.</title>
        <authorList>
            <person name="Han C."/>
        </authorList>
    </citation>
    <scope>NUCLEOTIDE SEQUENCE [LARGE SCALE GENOMIC DNA]</scope>
    <source>
        <strain evidence="1 2">NEAU-YY421</strain>
    </source>
</reference>
<keyword evidence="2" id="KW-1185">Reference proteome</keyword>
<dbReference type="AlphaFoldDB" id="A0A372LX76"/>
<accession>A0A372LX76</accession>
<dbReference type="OrthoDB" id="4330731at2"/>
<protein>
    <submittedName>
        <fullName evidence="1">Uncharacterized protein</fullName>
    </submittedName>
</protein>
<dbReference type="Proteomes" id="UP000263094">
    <property type="component" value="Unassembled WGS sequence"/>
</dbReference>
<proteinExistence type="predicted"/>
<comment type="caution">
    <text evidence="1">The sequence shown here is derived from an EMBL/GenBank/DDBJ whole genome shotgun (WGS) entry which is preliminary data.</text>
</comment>
<name>A0A372LX76_9ACTN</name>
<sequence length="60" mass="6901">MALTNKDPHNAREIARVIYLSGKAMRRQSRGKSTKAIDSRIDAIREKAQARENARSLHRR</sequence>
<evidence type="ECO:0000313" key="2">
    <source>
        <dbReference type="Proteomes" id="UP000263094"/>
    </source>
</evidence>
<gene>
    <name evidence="1" type="ORF">DY218_28610</name>
</gene>
<evidence type="ECO:0000313" key="1">
    <source>
        <dbReference type="EMBL" id="RFU83272.1"/>
    </source>
</evidence>
<dbReference type="RefSeq" id="WP_128559028.1">
    <property type="nucleotide sequence ID" value="NZ_QUAK01000212.1"/>
</dbReference>
<organism evidence="1 2">
    <name type="scientific">Streptomyces triticagri</name>
    <dbReference type="NCBI Taxonomy" id="2293568"/>
    <lineage>
        <taxon>Bacteria</taxon>
        <taxon>Bacillati</taxon>
        <taxon>Actinomycetota</taxon>
        <taxon>Actinomycetes</taxon>
        <taxon>Kitasatosporales</taxon>
        <taxon>Streptomycetaceae</taxon>
        <taxon>Streptomyces</taxon>
    </lineage>
</organism>
<dbReference type="EMBL" id="QUAK01000212">
    <property type="protein sequence ID" value="RFU83272.1"/>
    <property type="molecule type" value="Genomic_DNA"/>
</dbReference>